<keyword evidence="1" id="KW-1133">Transmembrane helix</keyword>
<proteinExistence type="predicted"/>
<feature type="transmembrane region" description="Helical" evidence="1">
    <location>
        <begin position="29"/>
        <end position="52"/>
    </location>
</feature>
<feature type="transmembrane region" description="Helical" evidence="1">
    <location>
        <begin position="64"/>
        <end position="85"/>
    </location>
</feature>
<feature type="transmembrane region" description="Helical" evidence="1">
    <location>
        <begin position="106"/>
        <end position="126"/>
    </location>
</feature>
<comment type="caution">
    <text evidence="2">The sequence shown here is derived from an EMBL/GenBank/DDBJ whole genome shotgun (WGS) entry which is preliminary data.</text>
</comment>
<evidence type="ECO:0000256" key="1">
    <source>
        <dbReference type="SAM" id="Phobius"/>
    </source>
</evidence>
<reference evidence="2" key="1">
    <citation type="submission" date="2020-10" db="EMBL/GenBank/DDBJ databases">
        <authorList>
            <person name="Gilroy R."/>
        </authorList>
    </citation>
    <scope>NUCLEOTIDE SEQUENCE</scope>
    <source>
        <strain evidence="2">D5-748</strain>
    </source>
</reference>
<feature type="transmembrane region" description="Helical" evidence="1">
    <location>
        <begin position="229"/>
        <end position="249"/>
    </location>
</feature>
<organism evidence="2 3">
    <name type="scientific">Candidatus Cryptobacteroides merdavium</name>
    <dbReference type="NCBI Taxonomy" id="2840769"/>
    <lineage>
        <taxon>Bacteria</taxon>
        <taxon>Pseudomonadati</taxon>
        <taxon>Bacteroidota</taxon>
        <taxon>Bacteroidia</taxon>
        <taxon>Bacteroidales</taxon>
        <taxon>Candidatus Cryptobacteroides</taxon>
    </lineage>
</organism>
<keyword evidence="1" id="KW-0812">Transmembrane</keyword>
<feature type="transmembrane region" description="Helical" evidence="1">
    <location>
        <begin position="191"/>
        <end position="209"/>
    </location>
</feature>
<dbReference type="EMBL" id="JADIMO010000084">
    <property type="protein sequence ID" value="MBO8445334.1"/>
    <property type="molecule type" value="Genomic_DNA"/>
</dbReference>
<protein>
    <submittedName>
        <fullName evidence="2">Uncharacterized protein</fullName>
    </submittedName>
</protein>
<dbReference type="AlphaFoldDB" id="A0A9D9HC04"/>
<sequence>MNDTFNFKRFGKYFASDLTRLFSENWLKVLCFGLIPVFGLILSYMFSLFVPGEYEYIGLGTREFFLAATAAIFSVWIPSACYGYVTDKRAGSNYILIPASVLEKTVSVIINAAAIVPAAFLVIYAVSDLVATLVTGTAVSQTLLMNMSAWNLSELFGDGVDGYALISLHISILYFILGAVFFRRGKISKTILVLFGLGVLCLFIMMMVLKGFAENGFDGLEQLDENVFRGLATASLVIQAIVLYILIYFRIKKIQQ</sequence>
<gene>
    <name evidence="2" type="ORF">IAC23_06545</name>
</gene>
<evidence type="ECO:0000313" key="3">
    <source>
        <dbReference type="Proteomes" id="UP000823619"/>
    </source>
</evidence>
<feature type="transmembrane region" description="Helical" evidence="1">
    <location>
        <begin position="162"/>
        <end position="182"/>
    </location>
</feature>
<evidence type="ECO:0000313" key="2">
    <source>
        <dbReference type="EMBL" id="MBO8445334.1"/>
    </source>
</evidence>
<accession>A0A9D9HC04</accession>
<reference evidence="2" key="2">
    <citation type="journal article" date="2021" name="PeerJ">
        <title>Extensive microbial diversity within the chicken gut microbiome revealed by metagenomics and culture.</title>
        <authorList>
            <person name="Gilroy R."/>
            <person name="Ravi A."/>
            <person name="Getino M."/>
            <person name="Pursley I."/>
            <person name="Horton D.L."/>
            <person name="Alikhan N.F."/>
            <person name="Baker D."/>
            <person name="Gharbi K."/>
            <person name="Hall N."/>
            <person name="Watson M."/>
            <person name="Adriaenssens E.M."/>
            <person name="Foster-Nyarko E."/>
            <person name="Jarju S."/>
            <person name="Secka A."/>
            <person name="Antonio M."/>
            <person name="Oren A."/>
            <person name="Chaudhuri R.R."/>
            <person name="La Ragione R."/>
            <person name="Hildebrand F."/>
            <person name="Pallen M.J."/>
        </authorList>
    </citation>
    <scope>NUCLEOTIDE SEQUENCE</scope>
    <source>
        <strain evidence="2">D5-748</strain>
    </source>
</reference>
<dbReference type="Proteomes" id="UP000823619">
    <property type="component" value="Unassembled WGS sequence"/>
</dbReference>
<keyword evidence="1" id="KW-0472">Membrane</keyword>
<name>A0A9D9HC04_9BACT</name>